<proteinExistence type="predicted"/>
<comment type="caution">
    <text evidence="1">The sequence shown here is derived from an EMBL/GenBank/DDBJ whole genome shotgun (WGS) entry which is preliminary data.</text>
</comment>
<gene>
    <name evidence="1" type="ORF">DI565_18645</name>
</gene>
<protein>
    <submittedName>
        <fullName evidence="1">Uncharacterized protein</fullName>
    </submittedName>
</protein>
<reference evidence="1 2" key="1">
    <citation type="submission" date="2017-08" db="EMBL/GenBank/DDBJ databases">
        <title>Infants hospitalized years apart are colonized by the same room-sourced microbial strains.</title>
        <authorList>
            <person name="Brooks B."/>
            <person name="Olm M.R."/>
            <person name="Firek B.A."/>
            <person name="Baker R."/>
            <person name="Thomas B.C."/>
            <person name="Morowitz M.J."/>
            <person name="Banfield J.F."/>
        </authorList>
    </citation>
    <scope>NUCLEOTIDE SEQUENCE [LARGE SCALE GENOMIC DNA]</scope>
    <source>
        <strain evidence="1">S2_005_003_R2_43</strain>
    </source>
</reference>
<accession>A0A2W5K3C9</accession>
<organism evidence="1 2">
    <name type="scientific">Ancylobacter novellus</name>
    <name type="common">Thiobacillus novellus</name>
    <dbReference type="NCBI Taxonomy" id="921"/>
    <lineage>
        <taxon>Bacteria</taxon>
        <taxon>Pseudomonadati</taxon>
        <taxon>Pseudomonadota</taxon>
        <taxon>Alphaproteobacteria</taxon>
        <taxon>Hyphomicrobiales</taxon>
        <taxon>Xanthobacteraceae</taxon>
        <taxon>Ancylobacter</taxon>
    </lineage>
</organism>
<evidence type="ECO:0000313" key="1">
    <source>
        <dbReference type="EMBL" id="PZQ11311.1"/>
    </source>
</evidence>
<sequence>MTAVEEMEASSMTAIPTSAGARRFLALAATLPLFAAAGAVRAETVFVGDTQVLAVTTNCSGNISVGETARFTYRPAGPGLGNGADSYLAYVGSRSSYTMTTPNNTFRAGINYAAQGLGSRLTLTNTTAGITGWTQNPATITTTTTSAELVSTFANFWGVKGCTATIRSNLLKMN</sequence>
<evidence type="ECO:0000313" key="2">
    <source>
        <dbReference type="Proteomes" id="UP000249577"/>
    </source>
</evidence>
<dbReference type="EMBL" id="QFPN01000012">
    <property type="protein sequence ID" value="PZQ11311.1"/>
    <property type="molecule type" value="Genomic_DNA"/>
</dbReference>
<dbReference type="AlphaFoldDB" id="A0A2W5K3C9"/>
<name>A0A2W5K3C9_ANCNO</name>
<dbReference type="Proteomes" id="UP000249577">
    <property type="component" value="Unassembled WGS sequence"/>
</dbReference>